<keyword evidence="3" id="KW-1133">Transmembrane helix</keyword>
<sequence>MKLLDIQTAMGAAVLLLSVPCDAKHGHGLSHLGGLSSRHNHQHKRHASPNVESIEDGLEKRGTCQFPTDAGLVSVPGASNGGWAMSPDQSCTPGNYCPYACPPGKVMAQWDKSATSYTYPLSMNGGAYCDNNGQIQKPFTNNDWCVDGTGTVSVQNSCGSGVSFCQTVLPGNEAMLIPTYVEDHAVLAVPDTTYWCETAAHYYVNPPGIGTSDACIWGSDSNPHGNWSPYVSGANTDSSGNTFVKLDWNPIFIASELAGTTPTFGLNITCPGGGCNGLPCSIDPSVNKPGTVTSSDSSTGAGGTSFCVATVPKGGKAVIEVFEVGGSGSGSGSSKSSSSSPSKASKASNAVSSSSPPSSSSSPSSTPTPTPSSTSTSKISSTSPSSSPSSSKPSPTSTSTSLSTSSAPSTTSSTISSTTSSSILSTTSSSIIFSSSSSSILTTSSASINITTTSLTSTYSSATASNSPHVLYQNGTATALVTPIATGSSGSSAVNNTALSTMASPTSKHNAAGATFVSGSTLIFGALLAIASTYFL</sequence>
<keyword evidence="5" id="KW-1185">Reference proteome</keyword>
<feature type="region of interest" description="Disordered" evidence="2">
    <location>
        <begin position="325"/>
        <end position="421"/>
    </location>
</feature>
<dbReference type="GeneID" id="41985685"/>
<gene>
    <name evidence="4" type="primary">YMR244W</name>
    <name evidence="4" type="ORF">LHYA1_G005487</name>
</gene>
<evidence type="ECO:0000256" key="1">
    <source>
        <dbReference type="ARBA" id="ARBA00010579"/>
    </source>
</evidence>
<evidence type="ECO:0000256" key="3">
    <source>
        <dbReference type="SAM" id="Phobius"/>
    </source>
</evidence>
<dbReference type="PANTHER" id="PTHR31654">
    <property type="entry name" value="SECRETED BETA-GLUCOSIDASE ADG3-RELATED"/>
    <property type="match status" value="1"/>
</dbReference>
<evidence type="ECO:0008006" key="6">
    <source>
        <dbReference type="Google" id="ProtNLM"/>
    </source>
</evidence>
<keyword evidence="3" id="KW-0472">Membrane</keyword>
<proteinExistence type="inferred from homology"/>
<accession>A0A8H8R0V0</accession>
<dbReference type="Pfam" id="PF03856">
    <property type="entry name" value="SUN"/>
    <property type="match status" value="1"/>
</dbReference>
<comment type="caution">
    <text evidence="4">The sequence shown here is derived from an EMBL/GenBank/DDBJ whole genome shotgun (WGS) entry which is preliminary data.</text>
</comment>
<feature type="transmembrane region" description="Helical" evidence="3">
    <location>
        <begin position="511"/>
        <end position="535"/>
    </location>
</feature>
<dbReference type="InterPro" id="IPR005556">
    <property type="entry name" value="SUN"/>
</dbReference>
<feature type="compositionally biased region" description="Low complexity" evidence="2">
    <location>
        <begin position="332"/>
        <end position="421"/>
    </location>
</feature>
<dbReference type="EMBL" id="QGMH01000079">
    <property type="protein sequence ID" value="TVY26011.1"/>
    <property type="molecule type" value="Genomic_DNA"/>
</dbReference>
<dbReference type="PANTHER" id="PTHR31654:SF0">
    <property type="entry name" value="SECRETED BETA-GLUCOSIDASE ADG3-RELATED"/>
    <property type="match status" value="1"/>
</dbReference>
<protein>
    <recommendedName>
        <fullName evidence="6">Secreted beta-glucosidase adg3</fullName>
    </recommendedName>
</protein>
<name>A0A8H8R0V0_9HELO</name>
<evidence type="ECO:0000313" key="4">
    <source>
        <dbReference type="EMBL" id="TVY26011.1"/>
    </source>
</evidence>
<dbReference type="AlphaFoldDB" id="A0A8H8R0V0"/>
<organism evidence="4 5">
    <name type="scientific">Lachnellula hyalina</name>
    <dbReference type="NCBI Taxonomy" id="1316788"/>
    <lineage>
        <taxon>Eukaryota</taxon>
        <taxon>Fungi</taxon>
        <taxon>Dikarya</taxon>
        <taxon>Ascomycota</taxon>
        <taxon>Pezizomycotina</taxon>
        <taxon>Leotiomycetes</taxon>
        <taxon>Helotiales</taxon>
        <taxon>Lachnaceae</taxon>
        <taxon>Lachnellula</taxon>
    </lineage>
</organism>
<dbReference type="OrthoDB" id="5554151at2759"/>
<dbReference type="RefSeq" id="XP_031004799.1">
    <property type="nucleotide sequence ID" value="XM_031150432.1"/>
</dbReference>
<keyword evidence="3" id="KW-0812">Transmembrane</keyword>
<dbReference type="Proteomes" id="UP000431533">
    <property type="component" value="Unassembled WGS sequence"/>
</dbReference>
<evidence type="ECO:0000256" key="2">
    <source>
        <dbReference type="SAM" id="MobiDB-lite"/>
    </source>
</evidence>
<feature type="region of interest" description="Disordered" evidence="2">
    <location>
        <begin position="32"/>
        <end position="51"/>
    </location>
</feature>
<reference evidence="4 5" key="1">
    <citation type="submission" date="2018-05" db="EMBL/GenBank/DDBJ databases">
        <title>Genome sequencing and assembly of the regulated plant pathogen Lachnellula willkommii and related sister species for the development of diagnostic species identification markers.</title>
        <authorList>
            <person name="Giroux E."/>
            <person name="Bilodeau G."/>
        </authorList>
    </citation>
    <scope>NUCLEOTIDE SEQUENCE [LARGE SCALE GENOMIC DNA]</scope>
    <source>
        <strain evidence="4 5">CBS 185.66</strain>
    </source>
</reference>
<feature type="compositionally biased region" description="Basic residues" evidence="2">
    <location>
        <begin position="38"/>
        <end position="47"/>
    </location>
</feature>
<evidence type="ECO:0000313" key="5">
    <source>
        <dbReference type="Proteomes" id="UP000431533"/>
    </source>
</evidence>
<dbReference type="InterPro" id="IPR053088">
    <property type="entry name" value="Beta-glucosidase/SUN-like"/>
</dbReference>
<comment type="similarity">
    <text evidence="1">Belongs to the SUN family.</text>
</comment>